<keyword evidence="2" id="KW-1185">Reference proteome</keyword>
<proteinExistence type="predicted"/>
<evidence type="ECO:0000313" key="2">
    <source>
        <dbReference type="Proteomes" id="UP001177021"/>
    </source>
</evidence>
<dbReference type="Proteomes" id="UP001177021">
    <property type="component" value="Unassembled WGS sequence"/>
</dbReference>
<accession>A0ACB0LP48</accession>
<reference evidence="1" key="1">
    <citation type="submission" date="2023-10" db="EMBL/GenBank/DDBJ databases">
        <authorList>
            <person name="Rodriguez Cubillos JULIANA M."/>
            <person name="De Vega J."/>
        </authorList>
    </citation>
    <scope>NUCLEOTIDE SEQUENCE</scope>
</reference>
<protein>
    <submittedName>
        <fullName evidence="1">Uncharacterized protein</fullName>
    </submittedName>
</protein>
<organism evidence="1 2">
    <name type="scientific">Trifolium pratense</name>
    <name type="common">Red clover</name>
    <dbReference type="NCBI Taxonomy" id="57577"/>
    <lineage>
        <taxon>Eukaryota</taxon>
        <taxon>Viridiplantae</taxon>
        <taxon>Streptophyta</taxon>
        <taxon>Embryophyta</taxon>
        <taxon>Tracheophyta</taxon>
        <taxon>Spermatophyta</taxon>
        <taxon>Magnoliopsida</taxon>
        <taxon>eudicotyledons</taxon>
        <taxon>Gunneridae</taxon>
        <taxon>Pentapetalae</taxon>
        <taxon>rosids</taxon>
        <taxon>fabids</taxon>
        <taxon>Fabales</taxon>
        <taxon>Fabaceae</taxon>
        <taxon>Papilionoideae</taxon>
        <taxon>50 kb inversion clade</taxon>
        <taxon>NPAAA clade</taxon>
        <taxon>Hologalegina</taxon>
        <taxon>IRL clade</taxon>
        <taxon>Trifolieae</taxon>
        <taxon>Trifolium</taxon>
    </lineage>
</organism>
<dbReference type="EMBL" id="CASHSV030000615">
    <property type="protein sequence ID" value="CAJ2668912.1"/>
    <property type="molecule type" value="Genomic_DNA"/>
</dbReference>
<sequence length="64" mass="7449">MHAHEKSMTKFFKFVYTMIILLFVFFVAIEAYDQNCTSDCSSSPCLPYEKPECLKGECLCMYTN</sequence>
<name>A0ACB0LP48_TRIPR</name>
<gene>
    <name evidence="1" type="ORF">MILVUS5_LOCUS33216</name>
</gene>
<evidence type="ECO:0000313" key="1">
    <source>
        <dbReference type="EMBL" id="CAJ2668912.1"/>
    </source>
</evidence>
<comment type="caution">
    <text evidence="1">The sequence shown here is derived from an EMBL/GenBank/DDBJ whole genome shotgun (WGS) entry which is preliminary data.</text>
</comment>